<dbReference type="Proteomes" id="UP000790377">
    <property type="component" value="Unassembled WGS sequence"/>
</dbReference>
<proteinExistence type="predicted"/>
<reference evidence="1" key="1">
    <citation type="journal article" date="2021" name="New Phytol.">
        <title>Evolutionary innovations through gain and loss of genes in the ectomycorrhizal Boletales.</title>
        <authorList>
            <person name="Wu G."/>
            <person name="Miyauchi S."/>
            <person name="Morin E."/>
            <person name="Kuo A."/>
            <person name="Drula E."/>
            <person name="Varga T."/>
            <person name="Kohler A."/>
            <person name="Feng B."/>
            <person name="Cao Y."/>
            <person name="Lipzen A."/>
            <person name="Daum C."/>
            <person name="Hundley H."/>
            <person name="Pangilinan J."/>
            <person name="Johnson J."/>
            <person name="Barry K."/>
            <person name="LaButti K."/>
            <person name="Ng V."/>
            <person name="Ahrendt S."/>
            <person name="Min B."/>
            <person name="Choi I.G."/>
            <person name="Park H."/>
            <person name="Plett J.M."/>
            <person name="Magnuson J."/>
            <person name="Spatafora J.W."/>
            <person name="Nagy L.G."/>
            <person name="Henrissat B."/>
            <person name="Grigoriev I.V."/>
            <person name="Yang Z.L."/>
            <person name="Xu J."/>
            <person name="Martin F.M."/>
        </authorList>
    </citation>
    <scope>NUCLEOTIDE SEQUENCE</scope>
    <source>
        <strain evidence="1">ATCC 28755</strain>
    </source>
</reference>
<name>A0ACB8A258_9AGAM</name>
<evidence type="ECO:0000313" key="2">
    <source>
        <dbReference type="Proteomes" id="UP000790377"/>
    </source>
</evidence>
<dbReference type="EMBL" id="MU267942">
    <property type="protein sequence ID" value="KAH7907068.1"/>
    <property type="molecule type" value="Genomic_DNA"/>
</dbReference>
<organism evidence="1 2">
    <name type="scientific">Hygrophoropsis aurantiaca</name>
    <dbReference type="NCBI Taxonomy" id="72124"/>
    <lineage>
        <taxon>Eukaryota</taxon>
        <taxon>Fungi</taxon>
        <taxon>Dikarya</taxon>
        <taxon>Basidiomycota</taxon>
        <taxon>Agaricomycotina</taxon>
        <taxon>Agaricomycetes</taxon>
        <taxon>Agaricomycetidae</taxon>
        <taxon>Boletales</taxon>
        <taxon>Coniophorineae</taxon>
        <taxon>Hygrophoropsidaceae</taxon>
        <taxon>Hygrophoropsis</taxon>
    </lineage>
</organism>
<accession>A0ACB8A258</accession>
<keyword evidence="2" id="KW-1185">Reference proteome</keyword>
<gene>
    <name evidence="1" type="ORF">BJ138DRAFT_1182675</name>
</gene>
<protein>
    <submittedName>
        <fullName evidence="1">Uncharacterized protein</fullName>
    </submittedName>
</protein>
<sequence>MTSLPPTTTPVPPATTTAPTPKKKAPYPFYLGGLAATIAASITHPLDLTKVRLQASGDKRMLASLQKTVRTAGVRGLFDGISGTWMRQMSYSVCRFWAYDESKKILGVGVPGVGAGGKGDEPWRLAVAGMMAGSVAGIVGNPGEVVMVRLQGDFAKPPEKRFNYKHCFDALFRRLARHNTMPAHPVRPPSACYILSRPQAKHTSSAIRVHALLLLPSKCTRPLPPSQCTRPLPPSKPRTLRSVSKRRQFLKALSRGCGSIHSPPSTRGPRSSWDTSSASAHAPELGGHPSSREIPQASIESGRFHGHPSSLADSTGIHGIVDINATSSVESAPSPLWLAGGIHVRGIRAASEGYTSSSVGWYTSCSPSKCSSACAASAATQSHAPPLPPSKRMRPLLPPSQVRYDLGLQESCGRLWDVSLVVGGVVAGGVVVEGVVAGGVVVEGVIAGVVVEGVVAKALGSHPTGIHRVGEILHPATRTPSSMESTPSSVESMPSSVESTPSSVESTPSPVESMPSSVESMPSSVESTPSSVESTPSSVESTPSSVVVSAEYARPSVAGSKTGSTLCKDGIHAGQRRDPRSAKTRWDDRNAKLGYTQVKAGIHAGQSWDERTGNIGTQDNDAAKIKKQNQDTGYDT</sequence>
<comment type="caution">
    <text evidence="1">The sequence shown here is derived from an EMBL/GenBank/DDBJ whole genome shotgun (WGS) entry which is preliminary data.</text>
</comment>
<evidence type="ECO:0000313" key="1">
    <source>
        <dbReference type="EMBL" id="KAH7907068.1"/>
    </source>
</evidence>